<comment type="subcellular location">
    <subcellularLocation>
        <location evidence="1">Membrane</location>
        <topology evidence="1">Multi-pass membrane protein</topology>
    </subcellularLocation>
</comment>
<sequence>MMVLLAFSYIDRSNMGLASVAGMSTELDFKGYDYSVMLLVFFPGYALCVLPSNYILHRTSVRYWLTFVCIGFGLFTLGSGLIRNQNGLLAMRVLLGIFEAGSFTTVISVVSTWYPRYFVGRRLTLINTGASLIASLSGILAYAFTRISTPNYAGWRWIFILEGAITILVAIAAFFVLDEYPETSRFLSDDYRDIIVGLIAQDREERHEEKITVRRIVQSLGDWKLWVFAIMYMLCVVTSYGMAYFMPLILNEKMGYSGALSQLLTTPPYFYAVLLAVGLAWLSDRQRIRSPFIAFFALNVIVGMAVTRWGPNTGSQYFGLFLTLGGSLVNGPMIIVFGQNNAQTRSARSVSSGLQLSFGAVGGIIGSTVFRSQDAPTYTPGSIVVMCCAFTIICLSGLLAWSLHRENRLAKDTGSDDGERRFLYTL</sequence>
<evidence type="ECO:0000256" key="5">
    <source>
        <dbReference type="ARBA" id="ARBA00022989"/>
    </source>
</evidence>
<dbReference type="EMBL" id="VCAU01000018">
    <property type="protein sequence ID" value="KAF9891538.1"/>
    <property type="molecule type" value="Genomic_DNA"/>
</dbReference>
<gene>
    <name evidence="9" type="ORF">FE257_004005</name>
</gene>
<evidence type="ECO:0000256" key="3">
    <source>
        <dbReference type="ARBA" id="ARBA00022448"/>
    </source>
</evidence>
<proteinExistence type="inferred from homology"/>
<name>A0AAD4GXG2_ASPNN</name>
<dbReference type="PANTHER" id="PTHR43791:SF3">
    <property type="entry name" value="MAJOR FACILITATOR SUPERFAMILY (MFS) PROFILE DOMAIN-CONTAINING PROTEIN"/>
    <property type="match status" value="1"/>
</dbReference>
<feature type="transmembrane region" description="Helical" evidence="7">
    <location>
        <begin position="225"/>
        <end position="246"/>
    </location>
</feature>
<comment type="caution">
    <text evidence="9">The sequence shown here is derived from an EMBL/GenBank/DDBJ whole genome shotgun (WGS) entry which is preliminary data.</text>
</comment>
<evidence type="ECO:0000256" key="2">
    <source>
        <dbReference type="ARBA" id="ARBA00008335"/>
    </source>
</evidence>
<evidence type="ECO:0000256" key="6">
    <source>
        <dbReference type="ARBA" id="ARBA00023136"/>
    </source>
</evidence>
<dbReference type="SUPFAM" id="SSF103473">
    <property type="entry name" value="MFS general substrate transporter"/>
    <property type="match status" value="1"/>
</dbReference>
<protein>
    <recommendedName>
        <fullName evidence="8">Major facilitator superfamily (MFS) profile domain-containing protein</fullName>
    </recommendedName>
</protein>
<evidence type="ECO:0000256" key="4">
    <source>
        <dbReference type="ARBA" id="ARBA00022692"/>
    </source>
</evidence>
<evidence type="ECO:0000313" key="10">
    <source>
        <dbReference type="Proteomes" id="UP001194746"/>
    </source>
</evidence>
<feature type="transmembrane region" description="Helical" evidence="7">
    <location>
        <begin position="382"/>
        <end position="401"/>
    </location>
</feature>
<keyword evidence="10" id="KW-1185">Reference proteome</keyword>
<reference evidence="9" key="2">
    <citation type="submission" date="2020-02" db="EMBL/GenBank/DDBJ databases">
        <authorList>
            <person name="Gilchrist C.L.M."/>
            <person name="Chooi Y.-H."/>
        </authorList>
    </citation>
    <scope>NUCLEOTIDE SEQUENCE</scope>
    <source>
        <strain evidence="9">MST-FP2251</strain>
    </source>
</reference>
<evidence type="ECO:0000256" key="7">
    <source>
        <dbReference type="SAM" id="Phobius"/>
    </source>
</evidence>
<feature type="transmembrane region" description="Helical" evidence="7">
    <location>
        <begin position="317"/>
        <end position="338"/>
    </location>
</feature>
<evidence type="ECO:0000259" key="8">
    <source>
        <dbReference type="PROSITE" id="PS50850"/>
    </source>
</evidence>
<feature type="transmembrane region" description="Helical" evidence="7">
    <location>
        <begin position="266"/>
        <end position="283"/>
    </location>
</feature>
<dbReference type="GO" id="GO:0022857">
    <property type="term" value="F:transmembrane transporter activity"/>
    <property type="evidence" value="ECO:0007669"/>
    <property type="project" value="InterPro"/>
</dbReference>
<organism evidence="9 10">
    <name type="scientific">Aspergillus nanangensis</name>
    <dbReference type="NCBI Taxonomy" id="2582783"/>
    <lineage>
        <taxon>Eukaryota</taxon>
        <taxon>Fungi</taxon>
        <taxon>Dikarya</taxon>
        <taxon>Ascomycota</taxon>
        <taxon>Pezizomycotina</taxon>
        <taxon>Eurotiomycetes</taxon>
        <taxon>Eurotiomycetidae</taxon>
        <taxon>Eurotiales</taxon>
        <taxon>Aspergillaceae</taxon>
        <taxon>Aspergillus</taxon>
        <taxon>Aspergillus subgen. Circumdati</taxon>
    </lineage>
</organism>
<dbReference type="Gene3D" id="1.20.1250.20">
    <property type="entry name" value="MFS general substrate transporter like domains"/>
    <property type="match status" value="2"/>
</dbReference>
<dbReference type="InterPro" id="IPR020846">
    <property type="entry name" value="MFS_dom"/>
</dbReference>
<feature type="transmembrane region" description="Helical" evidence="7">
    <location>
        <begin position="350"/>
        <end position="370"/>
    </location>
</feature>
<feature type="transmembrane region" description="Helical" evidence="7">
    <location>
        <begin position="88"/>
        <end position="113"/>
    </location>
</feature>
<feature type="transmembrane region" description="Helical" evidence="7">
    <location>
        <begin position="125"/>
        <end position="145"/>
    </location>
</feature>
<feature type="transmembrane region" description="Helical" evidence="7">
    <location>
        <begin position="157"/>
        <end position="177"/>
    </location>
</feature>
<dbReference type="InterPro" id="IPR011701">
    <property type="entry name" value="MFS"/>
</dbReference>
<dbReference type="PANTHER" id="PTHR43791">
    <property type="entry name" value="PERMEASE-RELATED"/>
    <property type="match status" value="1"/>
</dbReference>
<dbReference type="InterPro" id="IPR036259">
    <property type="entry name" value="MFS_trans_sf"/>
</dbReference>
<keyword evidence="5 7" id="KW-1133">Transmembrane helix</keyword>
<dbReference type="Pfam" id="PF07690">
    <property type="entry name" value="MFS_1"/>
    <property type="match status" value="1"/>
</dbReference>
<accession>A0AAD4GXG2</accession>
<keyword evidence="4 7" id="KW-0812">Transmembrane</keyword>
<reference evidence="9" key="1">
    <citation type="journal article" date="2019" name="Beilstein J. Org. Chem.">
        <title>Nanangenines: drimane sesquiterpenoids as the dominant metabolite cohort of a novel Australian fungus, Aspergillus nanangensis.</title>
        <authorList>
            <person name="Lacey H.J."/>
            <person name="Gilchrist C.L.M."/>
            <person name="Crombie A."/>
            <person name="Kalaitzis J.A."/>
            <person name="Vuong D."/>
            <person name="Rutledge P.J."/>
            <person name="Turner P."/>
            <person name="Pitt J.I."/>
            <person name="Lacey E."/>
            <person name="Chooi Y.H."/>
            <person name="Piggott A.M."/>
        </authorList>
    </citation>
    <scope>NUCLEOTIDE SEQUENCE</scope>
    <source>
        <strain evidence="9">MST-FP2251</strain>
    </source>
</reference>
<keyword evidence="6 7" id="KW-0472">Membrane</keyword>
<dbReference type="PROSITE" id="PS50850">
    <property type="entry name" value="MFS"/>
    <property type="match status" value="1"/>
</dbReference>
<evidence type="ECO:0000256" key="1">
    <source>
        <dbReference type="ARBA" id="ARBA00004141"/>
    </source>
</evidence>
<feature type="transmembrane region" description="Helical" evidence="7">
    <location>
        <begin position="63"/>
        <end position="82"/>
    </location>
</feature>
<feature type="transmembrane region" description="Helical" evidence="7">
    <location>
        <begin position="34"/>
        <end position="56"/>
    </location>
</feature>
<dbReference type="FunFam" id="1.20.1250.20:FF:000013">
    <property type="entry name" value="MFS general substrate transporter"/>
    <property type="match status" value="1"/>
</dbReference>
<dbReference type="AlphaFoldDB" id="A0AAD4GXG2"/>
<dbReference type="Proteomes" id="UP001194746">
    <property type="component" value="Unassembled WGS sequence"/>
</dbReference>
<keyword evidence="3" id="KW-0813">Transport</keyword>
<feature type="domain" description="Major facilitator superfamily (MFS) profile" evidence="8">
    <location>
        <begin position="1"/>
        <end position="408"/>
    </location>
</feature>
<dbReference type="GO" id="GO:0016020">
    <property type="term" value="C:membrane"/>
    <property type="evidence" value="ECO:0007669"/>
    <property type="project" value="UniProtKB-SubCell"/>
</dbReference>
<feature type="transmembrane region" description="Helical" evidence="7">
    <location>
        <begin position="292"/>
        <end position="311"/>
    </location>
</feature>
<evidence type="ECO:0000313" key="9">
    <source>
        <dbReference type="EMBL" id="KAF9891538.1"/>
    </source>
</evidence>
<comment type="similarity">
    <text evidence="2">Belongs to the major facilitator superfamily.</text>
</comment>